<feature type="domain" description="SF4 helicase" evidence="9">
    <location>
        <begin position="429"/>
        <end position="675"/>
    </location>
</feature>
<dbReference type="SMART" id="SM00382">
    <property type="entry name" value="AAA"/>
    <property type="match status" value="1"/>
</dbReference>
<dbReference type="PANTHER" id="PTHR12873">
    <property type="entry name" value="T7-LIKE MITOCHONDRIAL DNA HELICASE"/>
    <property type="match status" value="1"/>
</dbReference>
<dbReference type="GO" id="GO:0008270">
    <property type="term" value="F:zinc ion binding"/>
    <property type="evidence" value="ECO:0007669"/>
    <property type="project" value="InterPro"/>
</dbReference>
<protein>
    <recommendedName>
        <fullName evidence="9">SF4 helicase domain-containing protein</fullName>
    </recommendedName>
</protein>
<accession>A0A397D537</accession>
<reference evidence="10 11" key="1">
    <citation type="submission" date="2018-08" db="EMBL/GenBank/DDBJ databases">
        <title>Aphanomyces genome sequencing and annotation.</title>
        <authorList>
            <person name="Minardi D."/>
            <person name="Oidtmann B."/>
            <person name="Van Der Giezen M."/>
            <person name="Studholme D.J."/>
        </authorList>
    </citation>
    <scope>NUCLEOTIDE SEQUENCE [LARGE SCALE GENOMIC DNA]</scope>
    <source>
        <strain evidence="10 11">D2</strain>
    </source>
</reference>
<dbReference type="GO" id="GO:0005524">
    <property type="term" value="F:ATP binding"/>
    <property type="evidence" value="ECO:0007669"/>
    <property type="project" value="InterPro"/>
</dbReference>
<dbReference type="SUPFAM" id="SSF52540">
    <property type="entry name" value="P-loop containing nucleoside triphosphate hydrolases"/>
    <property type="match status" value="1"/>
</dbReference>
<dbReference type="InterPro" id="IPR027417">
    <property type="entry name" value="P-loop_NTPase"/>
</dbReference>
<dbReference type="InterPro" id="IPR048254">
    <property type="entry name" value="CDP_ALCOHOL_P_TRANSF_CS"/>
</dbReference>
<dbReference type="Gene3D" id="1.20.120.1760">
    <property type="match status" value="1"/>
</dbReference>
<dbReference type="Gene3D" id="1.50.40.10">
    <property type="entry name" value="Mitochondrial carrier domain"/>
    <property type="match status" value="1"/>
</dbReference>
<dbReference type="CDD" id="cd01029">
    <property type="entry name" value="TOPRIM_primases"/>
    <property type="match status" value="1"/>
</dbReference>
<keyword evidence="2 6" id="KW-0808">Transferase</keyword>
<dbReference type="PROSITE" id="PS50920">
    <property type="entry name" value="SOLCAR"/>
    <property type="match status" value="3"/>
</dbReference>
<feature type="repeat" description="Solcar" evidence="5">
    <location>
        <begin position="908"/>
        <end position="991"/>
    </location>
</feature>
<feature type="transmembrane region" description="Helical" evidence="8">
    <location>
        <begin position="1269"/>
        <end position="1289"/>
    </location>
</feature>
<evidence type="ECO:0000256" key="1">
    <source>
        <dbReference type="ARBA" id="ARBA00004141"/>
    </source>
</evidence>
<evidence type="ECO:0000256" key="6">
    <source>
        <dbReference type="RuleBase" id="RU003750"/>
    </source>
</evidence>
<comment type="subcellular location">
    <subcellularLocation>
        <location evidence="1">Membrane</location>
        <topology evidence="1">Multi-pass membrane protein</topology>
    </subcellularLocation>
</comment>
<feature type="transmembrane region" description="Helical" evidence="8">
    <location>
        <begin position="1015"/>
        <end position="1038"/>
    </location>
</feature>
<feature type="transmembrane region" description="Helical" evidence="8">
    <location>
        <begin position="1201"/>
        <end position="1220"/>
    </location>
</feature>
<dbReference type="SUPFAM" id="SSF57783">
    <property type="entry name" value="Zinc beta-ribbon"/>
    <property type="match status" value="1"/>
</dbReference>
<comment type="similarity">
    <text evidence="6">Belongs to the CDP-alcohol phosphatidyltransferase class-I family.</text>
</comment>
<feature type="region of interest" description="Disordered" evidence="7">
    <location>
        <begin position="693"/>
        <end position="716"/>
    </location>
</feature>
<dbReference type="Gene3D" id="3.40.1360.10">
    <property type="match status" value="1"/>
</dbReference>
<dbReference type="GO" id="GO:0016780">
    <property type="term" value="F:phosphotransferase activity, for other substituted phosphate groups"/>
    <property type="evidence" value="ECO:0007669"/>
    <property type="project" value="InterPro"/>
</dbReference>
<evidence type="ECO:0000256" key="2">
    <source>
        <dbReference type="ARBA" id="ARBA00022679"/>
    </source>
</evidence>
<feature type="transmembrane region" description="Helical" evidence="8">
    <location>
        <begin position="1172"/>
        <end position="1195"/>
    </location>
</feature>
<dbReference type="EMBL" id="QUTD01006291">
    <property type="protein sequence ID" value="RHY56293.1"/>
    <property type="molecule type" value="Genomic_DNA"/>
</dbReference>
<feature type="repeat" description="Solcar" evidence="5">
    <location>
        <begin position="729"/>
        <end position="814"/>
    </location>
</feature>
<dbReference type="VEuPathDB" id="FungiDB:H257_02207"/>
<dbReference type="PANTHER" id="PTHR12873:SF0">
    <property type="entry name" value="TWINKLE MTDNA HELICASE"/>
    <property type="match status" value="1"/>
</dbReference>
<dbReference type="Pfam" id="PF00153">
    <property type="entry name" value="Mito_carr"/>
    <property type="match status" value="3"/>
</dbReference>
<dbReference type="Proteomes" id="UP000266643">
    <property type="component" value="Unassembled WGS sequence"/>
</dbReference>
<evidence type="ECO:0000256" key="8">
    <source>
        <dbReference type="SAM" id="Phobius"/>
    </source>
</evidence>
<dbReference type="Gene3D" id="3.40.50.300">
    <property type="entry name" value="P-loop containing nucleotide triphosphate hydrolases"/>
    <property type="match status" value="1"/>
</dbReference>
<dbReference type="InterPro" id="IPR043130">
    <property type="entry name" value="CDP-OH_PTrfase_TM_dom"/>
</dbReference>
<dbReference type="SUPFAM" id="SSF103506">
    <property type="entry name" value="Mitochondrial carrier"/>
    <property type="match status" value="1"/>
</dbReference>
<dbReference type="InterPro" id="IPR027032">
    <property type="entry name" value="Twinkle-like"/>
</dbReference>
<dbReference type="CDD" id="cd01122">
    <property type="entry name" value="Twinkle_C"/>
    <property type="match status" value="1"/>
</dbReference>
<dbReference type="InterPro" id="IPR000462">
    <property type="entry name" value="CDP-OH_P_trans"/>
</dbReference>
<dbReference type="PROSITE" id="PS51199">
    <property type="entry name" value="SF4_HELICASE"/>
    <property type="match status" value="1"/>
</dbReference>
<keyword evidence="4 5" id="KW-0472">Membrane</keyword>
<evidence type="ECO:0000256" key="7">
    <source>
        <dbReference type="SAM" id="MobiDB-lite"/>
    </source>
</evidence>
<dbReference type="Pfam" id="PF13481">
    <property type="entry name" value="AAA_25"/>
    <property type="match status" value="1"/>
</dbReference>
<dbReference type="Gene3D" id="3.90.580.10">
    <property type="entry name" value="Zinc finger, CHC2-type domain"/>
    <property type="match status" value="1"/>
</dbReference>
<dbReference type="InterPro" id="IPR036977">
    <property type="entry name" value="DNA_primase_Znf_CHC2"/>
</dbReference>
<dbReference type="InterPro" id="IPR018108">
    <property type="entry name" value="MCP_transmembrane"/>
</dbReference>
<evidence type="ECO:0000256" key="4">
    <source>
        <dbReference type="ARBA" id="ARBA00023136"/>
    </source>
</evidence>
<feature type="repeat" description="Solcar" evidence="5">
    <location>
        <begin position="816"/>
        <end position="899"/>
    </location>
</feature>
<keyword evidence="8" id="KW-1133">Transmembrane helix</keyword>
<dbReference type="GO" id="GO:0016020">
    <property type="term" value="C:membrane"/>
    <property type="evidence" value="ECO:0007669"/>
    <property type="project" value="UniProtKB-SubCell"/>
</dbReference>
<proteinExistence type="inferred from homology"/>
<evidence type="ECO:0000259" key="9">
    <source>
        <dbReference type="PROSITE" id="PS51199"/>
    </source>
</evidence>
<dbReference type="GO" id="GO:0003697">
    <property type="term" value="F:single-stranded DNA binding"/>
    <property type="evidence" value="ECO:0007669"/>
    <property type="project" value="InterPro"/>
</dbReference>
<name>A0A397D537_APHAT</name>
<evidence type="ECO:0000313" key="11">
    <source>
        <dbReference type="Proteomes" id="UP000266643"/>
    </source>
</evidence>
<evidence type="ECO:0000256" key="3">
    <source>
        <dbReference type="ARBA" id="ARBA00022692"/>
    </source>
</evidence>
<dbReference type="InterPro" id="IPR034154">
    <property type="entry name" value="TOPRIM_DnaG/twinkle"/>
</dbReference>
<dbReference type="SUPFAM" id="SSF56731">
    <property type="entry name" value="DNA primase core"/>
    <property type="match status" value="1"/>
</dbReference>
<gene>
    <name evidence="10" type="ORF">DYB30_005638</name>
</gene>
<dbReference type="PROSITE" id="PS00379">
    <property type="entry name" value="CDP_ALCOHOL_P_TRANSF"/>
    <property type="match status" value="1"/>
</dbReference>
<keyword evidence="3 5" id="KW-0812">Transmembrane</keyword>
<dbReference type="InterPro" id="IPR003593">
    <property type="entry name" value="AAA+_ATPase"/>
</dbReference>
<dbReference type="VEuPathDB" id="FungiDB:H257_02205"/>
<organism evidence="10 11">
    <name type="scientific">Aphanomyces astaci</name>
    <name type="common">Crayfish plague agent</name>
    <dbReference type="NCBI Taxonomy" id="112090"/>
    <lineage>
        <taxon>Eukaryota</taxon>
        <taxon>Sar</taxon>
        <taxon>Stramenopiles</taxon>
        <taxon>Oomycota</taxon>
        <taxon>Saprolegniomycetes</taxon>
        <taxon>Saprolegniales</taxon>
        <taxon>Verrucalvaceae</taxon>
        <taxon>Aphanomyces</taxon>
    </lineage>
</organism>
<dbReference type="Pfam" id="PF01066">
    <property type="entry name" value="CDP-OH_P_transf"/>
    <property type="match status" value="1"/>
</dbReference>
<evidence type="ECO:0000256" key="5">
    <source>
        <dbReference type="PROSITE-ProRule" id="PRU00282"/>
    </source>
</evidence>
<dbReference type="Pfam" id="PF13155">
    <property type="entry name" value="Toprim_2"/>
    <property type="match status" value="1"/>
</dbReference>
<dbReference type="InterPro" id="IPR007694">
    <property type="entry name" value="DNA_helicase_DnaB-like_C"/>
</dbReference>
<sequence length="1308" mass="142484">MRRYLVGASLRHAMGSRRHCIGGLHAATTLLSHAHSLAGTASSFHSSAAVASTVNNTKAFVSKYYELDDHRAIDEYLRRKSLVLKETSTHYVVRDCPFCHATKGRADNLFKLYINKSNGVYICHRCGASGSWFTFKQNLGASNDVVEASMGYADSHQSSRHDVPTAISALDNAKAIALTRNLHDDADCRHVLDYLTTTRGLDPDVLSKYCVGAIQQPFYGKDGASETKWCATFPWMARKVDIAAMGAELATPDDPASSSGVDANLFNVVRLKVRAIDDKSKQRLVPKGGSWGLFGWNTIPHDANSVVVTEGEFDAMAVHQATGRPAISLPNGCRSLPPAVLPLLERFSSIYLWMDSDVHGQESVDKFVAKLGVARTYVVRASGAKDANDALLAKMDLNAILDKATLKPHAQITTFDDLRAEVLDEMMNPLRASGVQSRSIPALNSYLKGFRSGELTVVTGPTGCGKTTLLSQLSLDWCAQGVSTLWGSFEIKNTRLVHKMLTQMAGRSLALNLDLFERTADEFEALPMYFLRFFGSSDVDEVLDAMEYAVYAYDVQHVILDNVQFMMSGQGRGYDKFERQDAALDKFRKFATAKNVHVTLVIHPRKEQDDTDLTLSSVFGTAKATQEADNVLILQRNRGDVKLDVRKNRFDGSLGSIALQFDKEAVCMREMFPTAMDESLASRDLELQMEREARQRYEASAATDSSSRVPGINPAPSNVQGPSFAIIMDKSWKHFSTGAVSGGLSAIAFQPLDVIRTHQQGKFGSEVHNVRQSVQFLLAESGVPGLWRGTTPTLLRVCGGAGLYFGMLEQLQVQNRDAVSAFLGGALARSFAGLVMSPLTIVKARMEWDASNRSIVAQFRSLVATYGWQGLYRGVWPTLLRDVPFSGLYVTLYTRLKNTVGGDNCVHHPVAVNFSCGVVAGVSATVLVHPFDVVKTRMQLEMNGMTVRATMAKMFADEGVRGFLRGVLPRVFKRTLGTAITWTMYDGSYTFLDLQLNHFWNAMVEFLPLWMAPNLVTLTGTIIVILTTVLLLAISPNMEGGAPGWAYVLSGVGLFVYQTLDAIDGKQARRTGSSSPLGQLFDHGCDALSALLNCLTACVAFSAGNSTYTFAGLSSVSVNFFAAQWDEYHTGTMSCGNGYYGVTEGQLTLIVCLLLTAAVGDDFWLTEPLLPFASITCGQLVPVAAVIAGGYLSMIVGPARAVYLSHPLVLVGPFGLNFVLMSSRMIVCHMSKVPFSMQSRILVPLAAYLVVVYVPSAAGISIASPMVASVVYAGVATAVYIHYILSAVFEICAHLKIHLLTLPAKKSE</sequence>
<dbReference type="GO" id="GO:0043139">
    <property type="term" value="F:5'-3' DNA helicase activity"/>
    <property type="evidence" value="ECO:0007669"/>
    <property type="project" value="InterPro"/>
</dbReference>
<dbReference type="VEuPathDB" id="FungiDB:H257_02206"/>
<dbReference type="GO" id="GO:0008654">
    <property type="term" value="P:phospholipid biosynthetic process"/>
    <property type="evidence" value="ECO:0007669"/>
    <property type="project" value="InterPro"/>
</dbReference>
<comment type="caution">
    <text evidence="10">The sequence shown here is derived from an EMBL/GenBank/DDBJ whole genome shotgun (WGS) entry which is preliminary data.</text>
</comment>
<feature type="transmembrane region" description="Helical" evidence="8">
    <location>
        <begin position="1241"/>
        <end position="1263"/>
    </location>
</feature>
<dbReference type="GO" id="GO:0006260">
    <property type="term" value="P:DNA replication"/>
    <property type="evidence" value="ECO:0007669"/>
    <property type="project" value="InterPro"/>
</dbReference>
<dbReference type="InterPro" id="IPR023395">
    <property type="entry name" value="MCP_dom_sf"/>
</dbReference>
<feature type="transmembrane region" description="Helical" evidence="8">
    <location>
        <begin position="1147"/>
        <end position="1165"/>
    </location>
</feature>
<evidence type="ECO:0000313" key="10">
    <source>
        <dbReference type="EMBL" id="RHY56293.1"/>
    </source>
</evidence>